<dbReference type="AlphaFoldDB" id="A0A5J5E530"/>
<keyword evidence="5" id="KW-1185">Reference proteome</keyword>
<evidence type="ECO:0000313" key="5">
    <source>
        <dbReference type="Proteomes" id="UP000374630"/>
    </source>
</evidence>
<sequence>METRKVRGSHAPARAAAAFVVSVMMIGVTACSPAAWMPRVEGGLEAAMTPGPCDSALAQAEDSRDRANNVGGELVYTRYRDAQRSARVWREVAVMCPGRFSEGVMASAQMDHLSGILAARLGVAVSAHHIAIDEHTDLQLDDHAAAGLALAQDRAGFAMEVLASRHKADKTLLALSDRHKALASGFAARTSEQTSREKVYSVQTLLKDPDSATDDATGLLSPTSACVEMDAVREQLGALAERSDSNGNGNNGVGDGIVIQDEDTARTLASLLSEEAAQAMRLGYPAHDTALFAARLAQS</sequence>
<keyword evidence="1" id="KW-0472">Membrane</keyword>
<protein>
    <recommendedName>
        <fullName evidence="6">Lipoprotein</fullName>
    </recommendedName>
</protein>
<dbReference type="EMBL" id="RZNZ01000004">
    <property type="protein sequence ID" value="KAA8821316.1"/>
    <property type="molecule type" value="Genomic_DNA"/>
</dbReference>
<dbReference type="EMBL" id="RZOA01000003">
    <property type="protein sequence ID" value="KAA8824261.1"/>
    <property type="molecule type" value="Genomic_DNA"/>
</dbReference>
<accession>A0A5J5E530</accession>
<evidence type="ECO:0000313" key="4">
    <source>
        <dbReference type="Proteomes" id="UP000345527"/>
    </source>
</evidence>
<dbReference type="PROSITE" id="PS51257">
    <property type="entry name" value="PROKAR_LIPOPROTEIN"/>
    <property type="match status" value="1"/>
</dbReference>
<dbReference type="OrthoDB" id="3239836at2"/>
<feature type="transmembrane region" description="Helical" evidence="1">
    <location>
        <begin position="12"/>
        <end position="36"/>
    </location>
</feature>
<gene>
    <name evidence="3" type="ORF">EM848_01960</name>
    <name evidence="2" type="ORF">EMO90_03940</name>
</gene>
<reference evidence="4 5" key="1">
    <citation type="journal article" date="2019" name="Syst. Appl. Microbiol.">
        <title>Characterization of Bifidobacterium species in feaces of the Egyptian fruit bat: Description of B. vespertilionis sp. nov. and B. rousetti sp. nov.</title>
        <authorList>
            <person name="Modesto M."/>
            <person name="Satti M."/>
            <person name="Watanabe K."/>
            <person name="Puglisi E."/>
            <person name="Morelli L."/>
            <person name="Huang C.-H."/>
            <person name="Liou J.-S."/>
            <person name="Miyashita M."/>
            <person name="Tamura T."/>
            <person name="Saito S."/>
            <person name="Mori K."/>
            <person name="Huang L."/>
            <person name="Sciavilla P."/>
            <person name="Sandri C."/>
            <person name="Spiezio C."/>
            <person name="Vitali F."/>
            <person name="Cavalieri D."/>
            <person name="Perpetuini G."/>
            <person name="Tofalo R."/>
            <person name="Bonetti A."/>
            <person name="Arita M."/>
            <person name="Mattarelli P."/>
        </authorList>
    </citation>
    <scope>NUCLEOTIDE SEQUENCE [LARGE SCALE GENOMIC DNA]</scope>
    <source>
        <strain evidence="2 5">RST16</strain>
        <strain evidence="3 4">RST8</strain>
    </source>
</reference>
<organism evidence="3 4">
    <name type="scientific">Bifidobacterium vespertilionis</name>
    <dbReference type="NCBI Taxonomy" id="2562524"/>
    <lineage>
        <taxon>Bacteria</taxon>
        <taxon>Bacillati</taxon>
        <taxon>Actinomycetota</taxon>
        <taxon>Actinomycetes</taxon>
        <taxon>Bifidobacteriales</taxon>
        <taxon>Bifidobacteriaceae</taxon>
        <taxon>Bifidobacterium</taxon>
    </lineage>
</organism>
<name>A0A5J5E530_9BIFI</name>
<evidence type="ECO:0008006" key="6">
    <source>
        <dbReference type="Google" id="ProtNLM"/>
    </source>
</evidence>
<evidence type="ECO:0000313" key="2">
    <source>
        <dbReference type="EMBL" id="KAA8821316.1"/>
    </source>
</evidence>
<proteinExistence type="predicted"/>
<dbReference type="Proteomes" id="UP000345527">
    <property type="component" value="Unassembled WGS sequence"/>
</dbReference>
<keyword evidence="1" id="KW-0812">Transmembrane</keyword>
<comment type="caution">
    <text evidence="3">The sequence shown here is derived from an EMBL/GenBank/DDBJ whole genome shotgun (WGS) entry which is preliminary data.</text>
</comment>
<dbReference type="RefSeq" id="WP_150353337.1">
    <property type="nucleotide sequence ID" value="NZ_RZNZ01000004.1"/>
</dbReference>
<dbReference type="Proteomes" id="UP000374630">
    <property type="component" value="Unassembled WGS sequence"/>
</dbReference>
<keyword evidence="1" id="KW-1133">Transmembrane helix</keyword>
<evidence type="ECO:0000256" key="1">
    <source>
        <dbReference type="SAM" id="Phobius"/>
    </source>
</evidence>
<evidence type="ECO:0000313" key="3">
    <source>
        <dbReference type="EMBL" id="KAA8824261.1"/>
    </source>
</evidence>